<name>A0A0C3SC35_PHLG1</name>
<organism evidence="2 3">
    <name type="scientific">Phlebiopsis gigantea (strain 11061_1 CR5-6)</name>
    <name type="common">White-rot fungus</name>
    <name type="synonym">Peniophora gigantea</name>
    <dbReference type="NCBI Taxonomy" id="745531"/>
    <lineage>
        <taxon>Eukaryota</taxon>
        <taxon>Fungi</taxon>
        <taxon>Dikarya</taxon>
        <taxon>Basidiomycota</taxon>
        <taxon>Agaricomycotina</taxon>
        <taxon>Agaricomycetes</taxon>
        <taxon>Polyporales</taxon>
        <taxon>Phanerochaetaceae</taxon>
        <taxon>Phlebiopsis</taxon>
    </lineage>
</organism>
<dbReference type="OrthoDB" id="3164380at2759"/>
<dbReference type="AlphaFoldDB" id="A0A0C3SC35"/>
<evidence type="ECO:0000256" key="1">
    <source>
        <dbReference type="SAM" id="MobiDB-lite"/>
    </source>
</evidence>
<accession>A0A0C3SC35</accession>
<proteinExistence type="predicted"/>
<evidence type="ECO:0000313" key="3">
    <source>
        <dbReference type="Proteomes" id="UP000053257"/>
    </source>
</evidence>
<feature type="compositionally biased region" description="Basic and acidic residues" evidence="1">
    <location>
        <begin position="199"/>
        <end position="229"/>
    </location>
</feature>
<evidence type="ECO:0000313" key="2">
    <source>
        <dbReference type="EMBL" id="KIP08485.1"/>
    </source>
</evidence>
<dbReference type="HOGENOM" id="CLU_070857_0_0_1"/>
<protein>
    <submittedName>
        <fullName evidence="2">Uncharacterized protein</fullName>
    </submittedName>
</protein>
<reference evidence="2 3" key="1">
    <citation type="journal article" date="2014" name="PLoS Genet.">
        <title>Analysis of the Phlebiopsis gigantea genome, transcriptome and secretome provides insight into its pioneer colonization strategies of wood.</title>
        <authorList>
            <person name="Hori C."/>
            <person name="Ishida T."/>
            <person name="Igarashi K."/>
            <person name="Samejima M."/>
            <person name="Suzuki H."/>
            <person name="Master E."/>
            <person name="Ferreira P."/>
            <person name="Ruiz-Duenas F.J."/>
            <person name="Held B."/>
            <person name="Canessa P."/>
            <person name="Larrondo L.F."/>
            <person name="Schmoll M."/>
            <person name="Druzhinina I.S."/>
            <person name="Kubicek C.P."/>
            <person name="Gaskell J.A."/>
            <person name="Kersten P."/>
            <person name="St John F."/>
            <person name="Glasner J."/>
            <person name="Sabat G."/>
            <person name="Splinter BonDurant S."/>
            <person name="Syed K."/>
            <person name="Yadav J."/>
            <person name="Mgbeahuruike A.C."/>
            <person name="Kovalchuk A."/>
            <person name="Asiegbu F.O."/>
            <person name="Lackner G."/>
            <person name="Hoffmeister D."/>
            <person name="Rencoret J."/>
            <person name="Gutierrez A."/>
            <person name="Sun H."/>
            <person name="Lindquist E."/>
            <person name="Barry K."/>
            <person name="Riley R."/>
            <person name="Grigoriev I.V."/>
            <person name="Henrissat B."/>
            <person name="Kues U."/>
            <person name="Berka R.M."/>
            <person name="Martinez A.T."/>
            <person name="Covert S.F."/>
            <person name="Blanchette R.A."/>
            <person name="Cullen D."/>
        </authorList>
    </citation>
    <scope>NUCLEOTIDE SEQUENCE [LARGE SCALE GENOMIC DNA]</scope>
    <source>
        <strain evidence="2 3">11061_1 CR5-6</strain>
    </source>
</reference>
<dbReference type="Proteomes" id="UP000053257">
    <property type="component" value="Unassembled WGS sequence"/>
</dbReference>
<sequence>MTDFDMISEFGTLDELIQVIYQGANKFVVLSSVADDAWSVYLTLANSEGRWWTGRWTEKDVLDFVGHKTPARLIEQFAQNLAESVTKGELHVGNWNSNNGADMNLTLGPTSKKPVHVPLKEMTPVEAAKYATKTFILIASYAQERKCRLYPSPYDATSSSSNVVNKPISDHIQDIPKSAAPAKAREVETTPAESSSRGKVAEDEIKKLKAELAREKRKARDEPTKEDYPLLKSQAKTSVSTTRKVKGASLANPNKKARKYQALEFEDD</sequence>
<gene>
    <name evidence="2" type="ORF">PHLGIDRAFT_126991</name>
</gene>
<feature type="region of interest" description="Disordered" evidence="1">
    <location>
        <begin position="174"/>
        <end position="268"/>
    </location>
</feature>
<dbReference type="EMBL" id="KN840479">
    <property type="protein sequence ID" value="KIP08485.1"/>
    <property type="molecule type" value="Genomic_DNA"/>
</dbReference>
<keyword evidence="3" id="KW-1185">Reference proteome</keyword>